<dbReference type="Proteomes" id="UP000015750">
    <property type="component" value="Unassembled WGS sequence"/>
</dbReference>
<evidence type="ECO:0000313" key="2">
    <source>
        <dbReference type="Proteomes" id="UP000015750"/>
    </source>
</evidence>
<reference evidence="1 2" key="1">
    <citation type="submission" date="2013-06" db="EMBL/GenBank/DDBJ databases">
        <authorList>
            <person name="Weinstock G."/>
            <person name="Sodergren E."/>
            <person name="Lobos E.A."/>
            <person name="Fulton L."/>
            <person name="Fulton R."/>
            <person name="Courtney L."/>
            <person name="Fronick C."/>
            <person name="O'Laughlin M."/>
            <person name="Godfrey J."/>
            <person name="Wilson R.M."/>
            <person name="Miner T."/>
            <person name="Farmer C."/>
            <person name="Delehaunty K."/>
            <person name="Cordes M."/>
            <person name="Minx P."/>
            <person name="Tomlinson C."/>
            <person name="Chen J."/>
            <person name="Wollam A."/>
            <person name="Pepin K.H."/>
            <person name="Bhonagiri V."/>
            <person name="Zhang X."/>
            <person name="Warren W."/>
            <person name="Mitreva M."/>
            <person name="Mardis E.R."/>
            <person name="Wilson R.K."/>
        </authorList>
    </citation>
    <scope>NUCLEOTIDE SEQUENCE [LARGE SCALE GENOMIC DNA]</scope>
    <source>
        <strain evidence="1 2">RP2S-4</strain>
    </source>
</reference>
<name>A0ABC9TM22_ENTFL</name>
<protein>
    <submittedName>
        <fullName evidence="1">Uncharacterized protein</fullName>
    </submittedName>
</protein>
<accession>A0ABC9TM22</accession>
<comment type="caution">
    <text evidence="1">The sequence shown here is derived from an EMBL/GenBank/DDBJ whole genome shotgun (WGS) entry which is preliminary data.</text>
</comment>
<gene>
    <name evidence="1" type="ORF">D358_01953</name>
</gene>
<dbReference type="RefSeq" id="WP_016627452.1">
    <property type="nucleotide sequence ID" value="NZ_KE351812.1"/>
</dbReference>
<evidence type="ECO:0000313" key="1">
    <source>
        <dbReference type="EMBL" id="EPI07499.1"/>
    </source>
</evidence>
<dbReference type="EMBL" id="ATIR01000061">
    <property type="protein sequence ID" value="EPI07499.1"/>
    <property type="molecule type" value="Genomic_DNA"/>
</dbReference>
<sequence length="106" mass="12702">MNEQISLFDIYNAKRCRFYGCCCNDDWSTKTATVNGVSDIVESFSIELSKDELKKICRDAVKIGRFRYGYYVRFIKNNVKKELFIRFDNYTTSKRKDVYEHINLYF</sequence>
<proteinExistence type="predicted"/>
<organism evidence="1 2">
    <name type="scientific">Enterococcus faecalis RP2S-4</name>
    <dbReference type="NCBI Taxonomy" id="1244145"/>
    <lineage>
        <taxon>Bacteria</taxon>
        <taxon>Bacillati</taxon>
        <taxon>Bacillota</taxon>
        <taxon>Bacilli</taxon>
        <taxon>Lactobacillales</taxon>
        <taxon>Enterococcaceae</taxon>
        <taxon>Enterococcus</taxon>
    </lineage>
</organism>
<dbReference type="AlphaFoldDB" id="A0ABC9TM22"/>